<evidence type="ECO:0000313" key="5">
    <source>
        <dbReference type="EMBL" id="PCH36172.1"/>
    </source>
</evidence>
<dbReference type="PROSITE" id="PS00122">
    <property type="entry name" value="CARBOXYLESTERASE_B_1"/>
    <property type="match status" value="1"/>
</dbReference>
<keyword evidence="6" id="KW-1185">Reference proteome</keyword>
<dbReference type="STRING" id="742152.A0A2H3J1R0"/>
<comment type="similarity">
    <text evidence="1 3">Belongs to the type-B carboxylesterase/lipase family.</text>
</comment>
<dbReference type="InterPro" id="IPR002018">
    <property type="entry name" value="CarbesteraseB"/>
</dbReference>
<dbReference type="EC" id="3.1.1.-" evidence="3"/>
<dbReference type="OMA" id="GCAGKAD"/>
<dbReference type="OrthoDB" id="408631at2759"/>
<keyword evidence="3" id="KW-0732">Signal</keyword>
<reference evidence="5 6" key="1">
    <citation type="journal article" date="2012" name="Science">
        <title>The Paleozoic origin of enzymatic lignin decomposition reconstructed from 31 fungal genomes.</title>
        <authorList>
            <person name="Floudas D."/>
            <person name="Binder M."/>
            <person name="Riley R."/>
            <person name="Barry K."/>
            <person name="Blanchette R.A."/>
            <person name="Henrissat B."/>
            <person name="Martinez A.T."/>
            <person name="Otillar R."/>
            <person name="Spatafora J.W."/>
            <person name="Yadav J.S."/>
            <person name="Aerts A."/>
            <person name="Benoit I."/>
            <person name="Boyd A."/>
            <person name="Carlson A."/>
            <person name="Copeland A."/>
            <person name="Coutinho P.M."/>
            <person name="de Vries R.P."/>
            <person name="Ferreira P."/>
            <person name="Findley K."/>
            <person name="Foster B."/>
            <person name="Gaskell J."/>
            <person name="Glotzer D."/>
            <person name="Gorecki P."/>
            <person name="Heitman J."/>
            <person name="Hesse C."/>
            <person name="Hori C."/>
            <person name="Igarashi K."/>
            <person name="Jurgens J.A."/>
            <person name="Kallen N."/>
            <person name="Kersten P."/>
            <person name="Kohler A."/>
            <person name="Kuees U."/>
            <person name="Kumar T.K.A."/>
            <person name="Kuo A."/>
            <person name="LaButti K."/>
            <person name="Larrondo L.F."/>
            <person name="Lindquist E."/>
            <person name="Ling A."/>
            <person name="Lombard V."/>
            <person name="Lucas S."/>
            <person name="Lundell T."/>
            <person name="Martin R."/>
            <person name="McLaughlin D.J."/>
            <person name="Morgenstern I."/>
            <person name="Morin E."/>
            <person name="Murat C."/>
            <person name="Nagy L.G."/>
            <person name="Nolan M."/>
            <person name="Ohm R.A."/>
            <person name="Patyshakuliyeva A."/>
            <person name="Rokas A."/>
            <person name="Ruiz-Duenas F.J."/>
            <person name="Sabat G."/>
            <person name="Salamov A."/>
            <person name="Samejima M."/>
            <person name="Schmutz J."/>
            <person name="Slot J.C."/>
            <person name="St John F."/>
            <person name="Stenlid J."/>
            <person name="Sun H."/>
            <person name="Sun S."/>
            <person name="Syed K."/>
            <person name="Tsang A."/>
            <person name="Wiebenga A."/>
            <person name="Young D."/>
            <person name="Pisabarro A."/>
            <person name="Eastwood D.C."/>
            <person name="Martin F."/>
            <person name="Cullen D."/>
            <person name="Grigoriev I.V."/>
            <person name="Hibbett D.S."/>
        </authorList>
    </citation>
    <scope>NUCLEOTIDE SEQUENCE [LARGE SCALE GENOMIC DNA]</scope>
    <source>
        <strain evidence="5 6">MD-104</strain>
    </source>
</reference>
<dbReference type="InterPro" id="IPR019819">
    <property type="entry name" value="Carboxylesterase_B_CS"/>
</dbReference>
<dbReference type="Gene3D" id="3.40.50.1820">
    <property type="entry name" value="alpha/beta hydrolase"/>
    <property type="match status" value="2"/>
</dbReference>
<feature type="domain" description="Carboxylesterase type B" evidence="4">
    <location>
        <begin position="26"/>
        <end position="141"/>
    </location>
</feature>
<evidence type="ECO:0000259" key="4">
    <source>
        <dbReference type="Pfam" id="PF00135"/>
    </source>
</evidence>
<evidence type="ECO:0000256" key="1">
    <source>
        <dbReference type="ARBA" id="ARBA00005964"/>
    </source>
</evidence>
<evidence type="ECO:0000313" key="6">
    <source>
        <dbReference type="Proteomes" id="UP000218811"/>
    </source>
</evidence>
<sequence length="495" mass="54637">MLLPRVCVYAVQAFALFLPSLASRNSAIVSLSYGSFKGNTLENVTSFLSVPYAQPPVEELRFAPPQPPLKLEGMRSAITFSDACPQQSITLPGLLSNIIGNTSNEFIPNVNVSEDCLTVNIYKPTFARPDSSLSVLSWIYGVFGFLASREMQNAGSTNLGLRDQRFALQWVHQYISSFGGDPDKVIIWGESAGVISVGLHLLWNNGNSDGLFRGAVMARTIFSVYNIVPTQSHKMQESGSPCALHNVSVGQPFYDDLVEYVNCSHRFDTLDCLRKAPYEHIQAWVNSTLNIFGYESLNLNPQRSMRMGHYARVPLITGDCDDGGTLFSMGNANITFLFGASSSEVRAVGQAYPSNPSLRIASFLGDWRYQAPRRLLLDTMSRTQDTWAFLYKRGKATPYLGSFHSTDLVEFFRAGDYIGIDALINFVHSMNPNTPSSLPSNVSYLSGISRDTWDSSIFAPPLLTFLDPAPKINITVDTYRSSSMALLNTLSLQIP</sequence>
<dbReference type="GO" id="GO:0016787">
    <property type="term" value="F:hydrolase activity"/>
    <property type="evidence" value="ECO:0007669"/>
    <property type="project" value="UniProtKB-KW"/>
</dbReference>
<dbReference type="InterPro" id="IPR029058">
    <property type="entry name" value="AB_hydrolase_fold"/>
</dbReference>
<protein>
    <recommendedName>
        <fullName evidence="3">Carboxylic ester hydrolase</fullName>
        <ecNumber evidence="3">3.1.1.-</ecNumber>
    </recommendedName>
</protein>
<accession>A0A2H3J1R0</accession>
<dbReference type="SUPFAM" id="SSF53474">
    <property type="entry name" value="alpha/beta-Hydrolases"/>
    <property type="match status" value="1"/>
</dbReference>
<dbReference type="PROSITE" id="PS00941">
    <property type="entry name" value="CARBOXYLESTERASE_B_2"/>
    <property type="match status" value="1"/>
</dbReference>
<dbReference type="InterPro" id="IPR050309">
    <property type="entry name" value="Type-B_Carboxylest/Lipase"/>
</dbReference>
<proteinExistence type="inferred from homology"/>
<keyword evidence="2 3" id="KW-0378">Hydrolase</keyword>
<evidence type="ECO:0000256" key="3">
    <source>
        <dbReference type="RuleBase" id="RU361235"/>
    </source>
</evidence>
<feature type="chain" id="PRO_5013429906" description="Carboxylic ester hydrolase" evidence="3">
    <location>
        <begin position="23"/>
        <end position="495"/>
    </location>
</feature>
<dbReference type="Pfam" id="PF00135">
    <property type="entry name" value="COesterase"/>
    <property type="match status" value="1"/>
</dbReference>
<evidence type="ECO:0000256" key="2">
    <source>
        <dbReference type="ARBA" id="ARBA00022801"/>
    </source>
</evidence>
<dbReference type="PANTHER" id="PTHR11559">
    <property type="entry name" value="CARBOXYLESTERASE"/>
    <property type="match status" value="1"/>
</dbReference>
<name>A0A2H3J1R0_WOLCO</name>
<gene>
    <name evidence="5" type="ORF">WOLCODRAFT_146141</name>
</gene>
<dbReference type="AlphaFoldDB" id="A0A2H3J1R0"/>
<feature type="signal peptide" evidence="3">
    <location>
        <begin position="1"/>
        <end position="22"/>
    </location>
</feature>
<dbReference type="EMBL" id="KB467865">
    <property type="protein sequence ID" value="PCH36172.1"/>
    <property type="molecule type" value="Genomic_DNA"/>
</dbReference>
<organism evidence="5 6">
    <name type="scientific">Wolfiporia cocos (strain MD-104)</name>
    <name type="common">Brown rot fungus</name>
    <dbReference type="NCBI Taxonomy" id="742152"/>
    <lineage>
        <taxon>Eukaryota</taxon>
        <taxon>Fungi</taxon>
        <taxon>Dikarya</taxon>
        <taxon>Basidiomycota</taxon>
        <taxon>Agaricomycotina</taxon>
        <taxon>Agaricomycetes</taxon>
        <taxon>Polyporales</taxon>
        <taxon>Phaeolaceae</taxon>
        <taxon>Wolfiporia</taxon>
    </lineage>
</organism>
<dbReference type="InterPro" id="IPR019826">
    <property type="entry name" value="Carboxylesterase_B_AS"/>
</dbReference>
<dbReference type="Proteomes" id="UP000218811">
    <property type="component" value="Unassembled WGS sequence"/>
</dbReference>